<accession>I7MHR4</accession>
<reference evidence="3" key="1">
    <citation type="journal article" date="2006" name="PLoS Biol.">
        <title>Macronuclear genome sequence of the ciliate Tetrahymena thermophila, a model eukaryote.</title>
        <authorList>
            <person name="Eisen J.A."/>
            <person name="Coyne R.S."/>
            <person name="Wu M."/>
            <person name="Wu D."/>
            <person name="Thiagarajan M."/>
            <person name="Wortman J.R."/>
            <person name="Badger J.H."/>
            <person name="Ren Q."/>
            <person name="Amedeo P."/>
            <person name="Jones K.M."/>
            <person name="Tallon L.J."/>
            <person name="Delcher A.L."/>
            <person name="Salzberg S.L."/>
            <person name="Silva J.C."/>
            <person name="Haas B.J."/>
            <person name="Majoros W.H."/>
            <person name="Farzad M."/>
            <person name="Carlton J.M."/>
            <person name="Smith R.K. Jr."/>
            <person name="Garg J."/>
            <person name="Pearlman R.E."/>
            <person name="Karrer K.M."/>
            <person name="Sun L."/>
            <person name="Manning G."/>
            <person name="Elde N.C."/>
            <person name="Turkewitz A.P."/>
            <person name="Asai D.J."/>
            <person name="Wilkes D.E."/>
            <person name="Wang Y."/>
            <person name="Cai H."/>
            <person name="Collins K."/>
            <person name="Stewart B.A."/>
            <person name="Lee S.R."/>
            <person name="Wilamowska K."/>
            <person name="Weinberg Z."/>
            <person name="Ruzzo W.L."/>
            <person name="Wloga D."/>
            <person name="Gaertig J."/>
            <person name="Frankel J."/>
            <person name="Tsao C.-C."/>
            <person name="Gorovsky M.A."/>
            <person name="Keeling P.J."/>
            <person name="Waller R.F."/>
            <person name="Patron N.J."/>
            <person name="Cherry J.M."/>
            <person name="Stover N.A."/>
            <person name="Krieger C.J."/>
            <person name="del Toro C."/>
            <person name="Ryder H.F."/>
            <person name="Williamson S.C."/>
            <person name="Barbeau R.A."/>
            <person name="Hamilton E.P."/>
            <person name="Orias E."/>
        </authorList>
    </citation>
    <scope>NUCLEOTIDE SEQUENCE [LARGE SCALE GENOMIC DNA]</scope>
    <source>
        <strain evidence="3">SB210</strain>
    </source>
</reference>
<feature type="region of interest" description="Disordered" evidence="1">
    <location>
        <begin position="153"/>
        <end position="180"/>
    </location>
</feature>
<feature type="region of interest" description="Disordered" evidence="1">
    <location>
        <begin position="86"/>
        <end position="120"/>
    </location>
</feature>
<dbReference type="GeneID" id="7845137"/>
<name>I7MHR4_TETTS</name>
<protein>
    <submittedName>
        <fullName evidence="2">Uncharacterized protein</fullName>
    </submittedName>
</protein>
<evidence type="ECO:0000313" key="3">
    <source>
        <dbReference type="Proteomes" id="UP000009168"/>
    </source>
</evidence>
<gene>
    <name evidence="2" type="ORF">TTHERM_00372470</name>
</gene>
<organism evidence="2 3">
    <name type="scientific">Tetrahymena thermophila (strain SB210)</name>
    <dbReference type="NCBI Taxonomy" id="312017"/>
    <lineage>
        <taxon>Eukaryota</taxon>
        <taxon>Sar</taxon>
        <taxon>Alveolata</taxon>
        <taxon>Ciliophora</taxon>
        <taxon>Intramacronucleata</taxon>
        <taxon>Oligohymenophorea</taxon>
        <taxon>Hymenostomatida</taxon>
        <taxon>Tetrahymenina</taxon>
        <taxon>Tetrahymenidae</taxon>
        <taxon>Tetrahymena</taxon>
    </lineage>
</organism>
<evidence type="ECO:0000256" key="1">
    <source>
        <dbReference type="SAM" id="MobiDB-lite"/>
    </source>
</evidence>
<keyword evidence="3" id="KW-1185">Reference proteome</keyword>
<feature type="compositionally biased region" description="Basic and acidic residues" evidence="1">
    <location>
        <begin position="86"/>
        <end position="105"/>
    </location>
</feature>
<feature type="compositionally biased region" description="Low complexity" evidence="1">
    <location>
        <begin position="163"/>
        <end position="180"/>
    </location>
</feature>
<proteinExistence type="predicted"/>
<dbReference type="KEGG" id="tet:TTHERM_00372470"/>
<sequence length="683" mass="79025">MLQCASYISNNKVLNNSNSCQYGNNYSHQQDFGQLLFQFTSKLDNSSQKIIDFYDNFLLKKLDLAEQHIEQIAKLSKLKKPRKRIDNPTLKELDQQKIDKEESNQLKKMKMPSSSQNLKSQKKIFDDKFMNDLSKDLLQLDLDFMEEGNKTILQTSQKKQRQSNKNQLSNQQQNNTLNQSKELVVKINGVNIIESSTSSSKKKNGSHPEPNQCEMTQSRLSLKSLKEQKTGKQMINENSNKKSNTLEVAKKGVNGNQCRKSLIEQFSEIKVKPKEEIKNENFEISQKIEQINIEDFCSNTGNNTQFCQQQPERAKDSNHDQYNQESMLLPGSSISYSDGQIQLNFNENDEYIQANSMQPQQLPEGFYIHGNNNILLDEDEQENDYEMTDYSSNESSNLGSPIFNWVNKEEHFNDKLFLNNENYNNNTIFNIPSNKFNNKNQNIFETNSSQLSGSNENSKTFNPINSDYFTQNTFGFGYNQPLFYDETSNSSQQNFKNIPTFSQDSFQGINFHNYQSKGGQQQESQQSMNQNMFISMSNNDSNSMNPYIYQNKQLLQSPQKLKTVKQRKILYCNNKEVPAWAQDLNQVTEKVREQKARGDDPAKLFGLFAVESLQLREVFKNTGKRYDEGRGSSANWRQDYTPDQVIDLINATSQTPNKKQKMQSKFKSFLQNSFNSIKKKLIQ</sequence>
<feature type="region of interest" description="Disordered" evidence="1">
    <location>
        <begin position="195"/>
        <end position="219"/>
    </location>
</feature>
<dbReference type="InParanoid" id="I7MHR4"/>
<evidence type="ECO:0000313" key="2">
    <source>
        <dbReference type="EMBL" id="EAR89330.1"/>
    </source>
</evidence>
<dbReference type="EMBL" id="GG662821">
    <property type="protein sequence ID" value="EAR89330.1"/>
    <property type="molecule type" value="Genomic_DNA"/>
</dbReference>
<dbReference type="Proteomes" id="UP000009168">
    <property type="component" value="Unassembled WGS sequence"/>
</dbReference>
<dbReference type="RefSeq" id="XP_001009575.1">
    <property type="nucleotide sequence ID" value="XM_001009575.3"/>
</dbReference>
<dbReference type="OrthoDB" id="299345at2759"/>
<dbReference type="AlphaFoldDB" id="I7MHR4"/>
<dbReference type="HOGENOM" id="CLU_403102_0_0_1"/>